<comment type="caution">
    <text evidence="2">The sequence shown here is derived from an EMBL/GenBank/DDBJ whole genome shotgun (WGS) entry which is preliminary data.</text>
</comment>
<name>A0A5M3XFJ5_9ACTN</name>
<organism evidence="2 3">
    <name type="scientific">Acrocarpospora pleiomorpha</name>
    <dbReference type="NCBI Taxonomy" id="90975"/>
    <lineage>
        <taxon>Bacteria</taxon>
        <taxon>Bacillati</taxon>
        <taxon>Actinomycetota</taxon>
        <taxon>Actinomycetes</taxon>
        <taxon>Streptosporangiales</taxon>
        <taxon>Streptosporangiaceae</taxon>
        <taxon>Acrocarpospora</taxon>
    </lineage>
</organism>
<dbReference type="InterPro" id="IPR043917">
    <property type="entry name" value="DUF5753"/>
</dbReference>
<dbReference type="CDD" id="cd00093">
    <property type="entry name" value="HTH_XRE"/>
    <property type="match status" value="1"/>
</dbReference>
<dbReference type="SMART" id="SM00530">
    <property type="entry name" value="HTH_XRE"/>
    <property type="match status" value="1"/>
</dbReference>
<dbReference type="Proteomes" id="UP000377595">
    <property type="component" value="Unassembled WGS sequence"/>
</dbReference>
<dbReference type="InterPro" id="IPR010982">
    <property type="entry name" value="Lambda_DNA-bd_dom_sf"/>
</dbReference>
<accession>A0A5M3XFJ5</accession>
<dbReference type="SUPFAM" id="SSF47413">
    <property type="entry name" value="lambda repressor-like DNA-binding domains"/>
    <property type="match status" value="1"/>
</dbReference>
<evidence type="ECO:0000259" key="1">
    <source>
        <dbReference type="PROSITE" id="PS50943"/>
    </source>
</evidence>
<dbReference type="PROSITE" id="PS50943">
    <property type="entry name" value="HTH_CROC1"/>
    <property type="match status" value="1"/>
</dbReference>
<evidence type="ECO:0000313" key="2">
    <source>
        <dbReference type="EMBL" id="GES19820.1"/>
    </source>
</evidence>
<reference evidence="2 3" key="1">
    <citation type="submission" date="2019-10" db="EMBL/GenBank/DDBJ databases">
        <title>Whole genome shotgun sequence of Acrocarpospora pleiomorpha NBRC 16267.</title>
        <authorList>
            <person name="Ichikawa N."/>
            <person name="Kimura A."/>
            <person name="Kitahashi Y."/>
            <person name="Komaki H."/>
            <person name="Oguchi A."/>
        </authorList>
    </citation>
    <scope>NUCLEOTIDE SEQUENCE [LARGE SCALE GENOMIC DNA]</scope>
    <source>
        <strain evidence="2 3">NBRC 16267</strain>
    </source>
</reference>
<protein>
    <submittedName>
        <fullName evidence="2">Transcriptional regulator</fullName>
    </submittedName>
</protein>
<evidence type="ECO:0000313" key="3">
    <source>
        <dbReference type="Proteomes" id="UP000377595"/>
    </source>
</evidence>
<proteinExistence type="predicted"/>
<dbReference type="AlphaFoldDB" id="A0A5M3XFJ5"/>
<gene>
    <name evidence="2" type="ORF">Aple_027160</name>
</gene>
<dbReference type="Pfam" id="PF19054">
    <property type="entry name" value="DUF5753"/>
    <property type="match status" value="1"/>
</dbReference>
<dbReference type="EMBL" id="BLAF01000013">
    <property type="protein sequence ID" value="GES19820.1"/>
    <property type="molecule type" value="Genomic_DNA"/>
</dbReference>
<sequence>MRDIARARQAIAARLKGLRLDAKLTGRQLAARYGWQPSKVSKIESGKQTPSEDDIRAWCDAVGRPNEESDLIASLRAVDTLYGEWRRQLRLGTKVKQQSWLAAETNTTNFRVFEPCVIPGLLQTSEYARERLTQSVAFYGTPDDIDEGVSVRLRRQDVLYSNSRTFHFIILEAALKLGMATPDVMLGQLDRLMAAAAMPRVRLGIIPMQARLPYTPLNGFWILDRRVVLVETYSAELTLTLSEEVGQHEHMFDLYTSVAEYGRAARMLIASAIDGLTGVAGDPSPG</sequence>
<feature type="domain" description="HTH cro/C1-type" evidence="1">
    <location>
        <begin position="15"/>
        <end position="71"/>
    </location>
</feature>
<keyword evidence="3" id="KW-1185">Reference proteome</keyword>
<dbReference type="Gene3D" id="1.10.260.40">
    <property type="entry name" value="lambda repressor-like DNA-binding domains"/>
    <property type="match status" value="1"/>
</dbReference>
<dbReference type="GO" id="GO:0003677">
    <property type="term" value="F:DNA binding"/>
    <property type="evidence" value="ECO:0007669"/>
    <property type="project" value="InterPro"/>
</dbReference>
<dbReference type="InterPro" id="IPR001387">
    <property type="entry name" value="Cro/C1-type_HTH"/>
</dbReference>
<dbReference type="Pfam" id="PF13560">
    <property type="entry name" value="HTH_31"/>
    <property type="match status" value="1"/>
</dbReference>